<dbReference type="InterPro" id="IPR051054">
    <property type="entry name" value="SorC_transcr_regulators"/>
</dbReference>
<reference evidence="6 7" key="1">
    <citation type="submission" date="2020-09" db="EMBL/GenBank/DDBJ databases">
        <title>Complete genome sequence of an Arctic sea ice bacterium Marinomonas arctica BSI20414.</title>
        <authorList>
            <person name="Liao L."/>
            <person name="Chen B."/>
        </authorList>
    </citation>
    <scope>NUCLEOTIDE SEQUENCE [LARGE SCALE GENOMIC DNA]</scope>
    <source>
        <strain evidence="6 7">BSI20414</strain>
    </source>
</reference>
<keyword evidence="4" id="KW-0804">Transcription</keyword>
<proteinExistence type="inferred from homology"/>
<dbReference type="InterPro" id="IPR036388">
    <property type="entry name" value="WH-like_DNA-bd_sf"/>
</dbReference>
<dbReference type="Proteomes" id="UP000516370">
    <property type="component" value="Chromosome"/>
</dbReference>
<evidence type="ECO:0000256" key="2">
    <source>
        <dbReference type="ARBA" id="ARBA00023015"/>
    </source>
</evidence>
<dbReference type="PANTHER" id="PTHR34294">
    <property type="entry name" value="TRANSCRIPTIONAL REGULATOR-RELATED"/>
    <property type="match status" value="1"/>
</dbReference>
<dbReference type="PANTHER" id="PTHR34294:SF1">
    <property type="entry name" value="TRANSCRIPTIONAL REGULATOR LSRR"/>
    <property type="match status" value="1"/>
</dbReference>
<dbReference type="InterPro" id="IPR037171">
    <property type="entry name" value="NagB/RpiA_transferase-like"/>
</dbReference>
<dbReference type="OrthoDB" id="7065657at2"/>
<dbReference type="EMBL" id="CP061081">
    <property type="protein sequence ID" value="QNT07270.1"/>
    <property type="molecule type" value="Genomic_DNA"/>
</dbReference>
<evidence type="ECO:0000313" key="7">
    <source>
        <dbReference type="Proteomes" id="UP000516370"/>
    </source>
</evidence>
<dbReference type="InterPro" id="IPR007324">
    <property type="entry name" value="Sugar-bd_dom_put"/>
</dbReference>
<dbReference type="GO" id="GO:0030246">
    <property type="term" value="F:carbohydrate binding"/>
    <property type="evidence" value="ECO:0007669"/>
    <property type="project" value="InterPro"/>
</dbReference>
<evidence type="ECO:0000256" key="4">
    <source>
        <dbReference type="ARBA" id="ARBA00023163"/>
    </source>
</evidence>
<comment type="similarity">
    <text evidence="1">Belongs to the SorC transcriptional regulatory family.</text>
</comment>
<evidence type="ECO:0000313" key="6">
    <source>
        <dbReference type="EMBL" id="QNT07270.1"/>
    </source>
</evidence>
<evidence type="ECO:0000259" key="5">
    <source>
        <dbReference type="Pfam" id="PF04198"/>
    </source>
</evidence>
<dbReference type="AlphaFoldDB" id="A0A7H1J9V4"/>
<dbReference type="SUPFAM" id="SSF100950">
    <property type="entry name" value="NagB/RpiA/CoA transferase-like"/>
    <property type="match status" value="1"/>
</dbReference>
<name>A0A7H1J9V4_9GAMM</name>
<dbReference type="Gene3D" id="1.10.10.10">
    <property type="entry name" value="Winged helix-like DNA-binding domain superfamily/Winged helix DNA-binding domain"/>
    <property type="match status" value="1"/>
</dbReference>
<organism evidence="6 7">
    <name type="scientific">Marinomonas arctica</name>
    <dbReference type="NCBI Taxonomy" id="383750"/>
    <lineage>
        <taxon>Bacteria</taxon>
        <taxon>Pseudomonadati</taxon>
        <taxon>Pseudomonadota</taxon>
        <taxon>Gammaproteobacteria</taxon>
        <taxon>Oceanospirillales</taxon>
        <taxon>Oceanospirillaceae</taxon>
        <taxon>Marinomonas</taxon>
    </lineage>
</organism>
<keyword evidence="3" id="KW-0238">DNA-binding</keyword>
<evidence type="ECO:0000256" key="1">
    <source>
        <dbReference type="ARBA" id="ARBA00010466"/>
    </source>
</evidence>
<dbReference type="KEGG" id="mard:IBG28_06490"/>
<keyword evidence="7" id="KW-1185">Reference proteome</keyword>
<gene>
    <name evidence="6" type="ORF">IBG28_06490</name>
</gene>
<dbReference type="Gene3D" id="3.40.50.1360">
    <property type="match status" value="1"/>
</dbReference>
<feature type="domain" description="Sugar-binding" evidence="5">
    <location>
        <begin position="68"/>
        <end position="321"/>
    </location>
</feature>
<dbReference type="GO" id="GO:0003677">
    <property type="term" value="F:DNA binding"/>
    <property type="evidence" value="ECO:0007669"/>
    <property type="project" value="UniProtKB-KW"/>
</dbReference>
<evidence type="ECO:0000256" key="3">
    <source>
        <dbReference type="ARBA" id="ARBA00023125"/>
    </source>
</evidence>
<dbReference type="Pfam" id="PF04198">
    <property type="entry name" value="Sugar-bind"/>
    <property type="match status" value="1"/>
</dbReference>
<accession>A0A7H1J9V4</accession>
<protein>
    <submittedName>
        <fullName evidence="6">Sugar-binding transcriptional regulator</fullName>
    </submittedName>
</protein>
<keyword evidence="2" id="KW-0805">Transcription regulation</keyword>
<sequence>MEQHRVDERKSNSESDGSLAIRAAWLHYVGGLTQAAVAKRLGLTSVKVHRLISKAVTEGAVKVTIDGNITECVRLENQLIERFGLGQCIVAPDLGEEGIPLKTLGQAGSSYLQNVLTMRPNITIGLALGRALAAVVHQLPRLDTPNIRFVSLLGGLTRDYSINRDDVLHWIAAKTGAPAYTMPVPLLANSVEDRIVLLAQKGVQDVFTMANNADVKFIGIGTVAQTAQLVASGPIKPEEIIEIARSGAVGEVMGHFYDENGCIVETSLSARMLSVSLEGNKGEVIAVSGGEEKIEAIRAALKGSLLTGLITDELTARAILAYH</sequence>